<dbReference type="GO" id="GO:0071013">
    <property type="term" value="C:catalytic step 2 spliceosome"/>
    <property type="evidence" value="ECO:0007669"/>
    <property type="project" value="TreeGrafter"/>
</dbReference>
<evidence type="ECO:0000313" key="7">
    <source>
        <dbReference type="Proteomes" id="UP000031516"/>
    </source>
</evidence>
<dbReference type="AlphaFoldDB" id="A0A0A8LBG8"/>
<dbReference type="PANTHER" id="PTHR11246">
    <property type="entry name" value="PRE-MRNA SPLICING FACTOR"/>
    <property type="match status" value="1"/>
</dbReference>
<evidence type="ECO:0000256" key="1">
    <source>
        <dbReference type="ARBA" id="ARBA00004123"/>
    </source>
</evidence>
<evidence type="ECO:0000259" key="5">
    <source>
        <dbReference type="Pfam" id="PF06424"/>
    </source>
</evidence>
<dbReference type="PANTHER" id="PTHR11246:SF1">
    <property type="entry name" value="PRE-MRNA-PROCESSING FACTOR 6"/>
    <property type="match status" value="1"/>
</dbReference>
<dbReference type="InterPro" id="IPR011990">
    <property type="entry name" value="TPR-like_helical_dom_sf"/>
</dbReference>
<reference evidence="6 7" key="1">
    <citation type="submission" date="2014-03" db="EMBL/GenBank/DDBJ databases">
        <title>The genome of Kluyveromyces dobzhanskii.</title>
        <authorList>
            <person name="Nystedt B."/>
            <person name="Astrom S."/>
        </authorList>
    </citation>
    <scope>NUCLEOTIDE SEQUENCE [LARGE SCALE GENOMIC DNA]</scope>
    <source>
        <strain evidence="6 7">CBS 2104</strain>
    </source>
</reference>
<feature type="region of interest" description="Disordered" evidence="4">
    <location>
        <begin position="1"/>
        <end position="116"/>
    </location>
</feature>
<gene>
    <name evidence="6" type="ORF">KLDO_g3765</name>
</gene>
<accession>A0A0A8LBG8</accession>
<dbReference type="InterPro" id="IPR045075">
    <property type="entry name" value="Syf1-like"/>
</dbReference>
<evidence type="ECO:0000256" key="2">
    <source>
        <dbReference type="ARBA" id="ARBA00022737"/>
    </source>
</evidence>
<keyword evidence="2" id="KW-0677">Repeat</keyword>
<sequence length="887" mass="101488">METPSFLRQSAPPGYVAGVGRGAVGFSTRGNKDDKRIPARLNGQARDTVHTSSTKSPNRYSSEVTTNLAEQQRISLEEEEEKKVYEGIGQRLKNRKGPNNSASSSSNTDEESSKLPSKFVDLKRNLATLSDQDWLNIPDASDMTRRNKRSRIDEQLERKTFSAPDTLFQPNVNLSKLTEEREKLLAVQIDKNFDSNKNQPTDDAEYLNRMALDDNSLFSADYEEIRKNRSILAGYRKSHPRNADNWISSARIEERAKQFTRAKKLISEGCKLCPKHEAIWLESLRLHDADREYCKRIVTIALRLNSSSEKLWLKAVDLEQNASDKVKVTRKALLQMPLNSTFWRIAADLEHSVTEKIKILTKAVELAPNSSQLWLELIRLQPFESAKETLASTENYIKNDIKYWILKCEVEEKSDTNDEGTLSSIISEGIQHLQSQNGTPTLYEWFEEAVSVSSKGLYPQTAKAIITAAVSKLYDDSKFSDFKTLYSRLVNDTVLQSSLFSSVLIKYPTKYSVWKEFSTFAKRFSKESDLNHTFERIIFLSTGAVKAYPILVLMYAKNLWNWGSGSSEALKIIDRALTENPAYLGFWLAKLKILNRNNSVHEISQCFNESQEHLGEQCVQIVLFYVKCLQYHSSLKLALSVIDTALKRHKKTIKLHILKADVYQQLKDISSAKLVLSGATELFGEHPELCIAAAKLEIKTENWGKARSILSVALLKNPKSDILYEALIDMEWLVKDEKQVVYLVSQGLKCCSNSWRLWCQNIKTLRKKSMRKTTFQEALEATKEHPMVLTEIGKTFLNEFQFTKAHKWFTRATENNLKFGDPWVWLYICESRINSSDLQDRTQKILAQLNEEEPRYGKLWEPALESYLHASDPPTEILHAVVKKLQI</sequence>
<protein>
    <submittedName>
        <fullName evidence="6">WGS project CCBQ000000000 data, contig 00015</fullName>
    </submittedName>
</protein>
<evidence type="ECO:0000256" key="3">
    <source>
        <dbReference type="ARBA" id="ARBA00023242"/>
    </source>
</evidence>
<organism evidence="6 7">
    <name type="scientific">Kluyveromyces dobzhanskii CBS 2104</name>
    <dbReference type="NCBI Taxonomy" id="1427455"/>
    <lineage>
        <taxon>Eukaryota</taxon>
        <taxon>Fungi</taxon>
        <taxon>Dikarya</taxon>
        <taxon>Ascomycota</taxon>
        <taxon>Saccharomycotina</taxon>
        <taxon>Saccharomycetes</taxon>
        <taxon>Saccharomycetales</taxon>
        <taxon>Saccharomycetaceae</taxon>
        <taxon>Kluyveromyces</taxon>
    </lineage>
</organism>
<proteinExistence type="predicted"/>
<dbReference type="Proteomes" id="UP000031516">
    <property type="component" value="Unassembled WGS sequence"/>
</dbReference>
<keyword evidence="3" id="KW-0539">Nucleus</keyword>
<comment type="subcellular location">
    <subcellularLocation>
        <location evidence="1">Nucleus</location>
    </subcellularLocation>
</comment>
<feature type="compositionally biased region" description="Polar residues" evidence="4">
    <location>
        <begin position="50"/>
        <end position="74"/>
    </location>
</feature>
<dbReference type="SMART" id="SM00386">
    <property type="entry name" value="HAT"/>
    <property type="match status" value="6"/>
</dbReference>
<dbReference type="Pfam" id="PF06424">
    <property type="entry name" value="PRP1_N"/>
    <property type="match status" value="1"/>
</dbReference>
<dbReference type="InterPro" id="IPR010491">
    <property type="entry name" value="PRP1_N"/>
</dbReference>
<dbReference type="SUPFAM" id="SSF48452">
    <property type="entry name" value="TPR-like"/>
    <property type="match status" value="2"/>
</dbReference>
<name>A0A0A8LBG8_9SACH</name>
<feature type="domain" description="PRP1 splicing factor N-terminal" evidence="5">
    <location>
        <begin position="11"/>
        <end position="146"/>
    </location>
</feature>
<comment type="caution">
    <text evidence="6">The sequence shown here is derived from an EMBL/GenBank/DDBJ whole genome shotgun (WGS) entry which is preliminary data.</text>
</comment>
<dbReference type="OrthoDB" id="440128at2759"/>
<dbReference type="GO" id="GO:0046540">
    <property type="term" value="C:U4/U6 x U5 tri-snRNP complex"/>
    <property type="evidence" value="ECO:0007669"/>
    <property type="project" value="TreeGrafter"/>
</dbReference>
<evidence type="ECO:0000313" key="6">
    <source>
        <dbReference type="EMBL" id="CDO95530.1"/>
    </source>
</evidence>
<dbReference type="Gene3D" id="1.25.40.10">
    <property type="entry name" value="Tetratricopeptide repeat domain"/>
    <property type="match status" value="3"/>
</dbReference>
<dbReference type="EMBL" id="CCBQ010000045">
    <property type="protein sequence ID" value="CDO95530.1"/>
    <property type="molecule type" value="Genomic_DNA"/>
</dbReference>
<evidence type="ECO:0000256" key="4">
    <source>
        <dbReference type="SAM" id="MobiDB-lite"/>
    </source>
</evidence>
<dbReference type="GO" id="GO:0000244">
    <property type="term" value="P:spliceosomal tri-snRNP complex assembly"/>
    <property type="evidence" value="ECO:0007669"/>
    <property type="project" value="TreeGrafter"/>
</dbReference>
<dbReference type="InterPro" id="IPR003107">
    <property type="entry name" value="HAT"/>
</dbReference>
<keyword evidence="7" id="KW-1185">Reference proteome</keyword>